<protein>
    <recommendedName>
        <fullName evidence="2">histidine kinase</fullName>
        <ecNumber evidence="2">2.7.13.3</ecNumber>
    </recommendedName>
</protein>
<feature type="transmembrane region" description="Helical" evidence="9">
    <location>
        <begin position="132"/>
        <end position="153"/>
    </location>
</feature>
<dbReference type="GO" id="GO:0016020">
    <property type="term" value="C:membrane"/>
    <property type="evidence" value="ECO:0007669"/>
    <property type="project" value="InterPro"/>
</dbReference>
<dbReference type="GeneID" id="80335019"/>
<dbReference type="InterPro" id="IPR036890">
    <property type="entry name" value="HATPase_C_sf"/>
</dbReference>
<comment type="catalytic activity">
    <reaction evidence="1">
        <text>ATP + protein L-histidine = ADP + protein N-phospho-L-histidine.</text>
        <dbReference type="EC" id="2.7.13.3"/>
    </reaction>
</comment>
<dbReference type="Gene3D" id="3.30.565.10">
    <property type="entry name" value="Histidine kinase-like ATPase, C-terminal domain"/>
    <property type="match status" value="1"/>
</dbReference>
<keyword evidence="8" id="KW-0902">Two-component regulatory system</keyword>
<evidence type="ECO:0000256" key="8">
    <source>
        <dbReference type="ARBA" id="ARBA00023012"/>
    </source>
</evidence>
<dbReference type="PANTHER" id="PTHR24421">
    <property type="entry name" value="NITRATE/NITRITE SENSOR PROTEIN NARX-RELATED"/>
    <property type="match status" value="1"/>
</dbReference>
<keyword evidence="4" id="KW-0808">Transferase</keyword>
<dbReference type="GO" id="GO:0000155">
    <property type="term" value="F:phosphorelay sensor kinase activity"/>
    <property type="evidence" value="ECO:0007669"/>
    <property type="project" value="InterPro"/>
</dbReference>
<dbReference type="AlphaFoldDB" id="A0A516NPY1"/>
<accession>A0A516NPY1</accession>
<evidence type="ECO:0000256" key="7">
    <source>
        <dbReference type="ARBA" id="ARBA00022840"/>
    </source>
</evidence>
<keyword evidence="5" id="KW-0547">Nucleotide-binding</keyword>
<keyword evidence="6 11" id="KW-0418">Kinase</keyword>
<organism evidence="11 12">
    <name type="scientific">Nocardia otitidiscaviarum</name>
    <dbReference type="NCBI Taxonomy" id="1823"/>
    <lineage>
        <taxon>Bacteria</taxon>
        <taxon>Bacillati</taxon>
        <taxon>Actinomycetota</taxon>
        <taxon>Actinomycetes</taxon>
        <taxon>Mycobacteriales</taxon>
        <taxon>Nocardiaceae</taxon>
        <taxon>Nocardia</taxon>
    </lineage>
</organism>
<keyword evidence="9" id="KW-1133">Transmembrane helix</keyword>
<keyword evidence="9" id="KW-0812">Transmembrane</keyword>
<evidence type="ECO:0000256" key="1">
    <source>
        <dbReference type="ARBA" id="ARBA00000085"/>
    </source>
</evidence>
<dbReference type="PANTHER" id="PTHR24421:SF10">
    <property type="entry name" value="NITRATE_NITRITE SENSOR PROTEIN NARQ"/>
    <property type="match status" value="1"/>
</dbReference>
<dbReference type="Gene3D" id="1.20.5.1930">
    <property type="match status" value="1"/>
</dbReference>
<dbReference type="EMBL" id="CP041695">
    <property type="protein sequence ID" value="QDP80977.1"/>
    <property type="molecule type" value="Genomic_DNA"/>
</dbReference>
<dbReference type="KEGG" id="nod:FOH10_21920"/>
<evidence type="ECO:0000256" key="2">
    <source>
        <dbReference type="ARBA" id="ARBA00012438"/>
    </source>
</evidence>
<dbReference type="InterPro" id="IPR011712">
    <property type="entry name" value="Sig_transdc_His_kin_sub3_dim/P"/>
</dbReference>
<evidence type="ECO:0000313" key="11">
    <source>
        <dbReference type="EMBL" id="QDP80977.1"/>
    </source>
</evidence>
<keyword evidence="3" id="KW-0597">Phosphoprotein</keyword>
<evidence type="ECO:0000256" key="4">
    <source>
        <dbReference type="ARBA" id="ARBA00022679"/>
    </source>
</evidence>
<evidence type="ECO:0000256" key="5">
    <source>
        <dbReference type="ARBA" id="ARBA00022741"/>
    </source>
</evidence>
<evidence type="ECO:0000259" key="10">
    <source>
        <dbReference type="Pfam" id="PF07730"/>
    </source>
</evidence>
<dbReference type="SUPFAM" id="SSF55874">
    <property type="entry name" value="ATPase domain of HSP90 chaperone/DNA topoisomerase II/histidine kinase"/>
    <property type="match status" value="1"/>
</dbReference>
<proteinExistence type="predicted"/>
<dbReference type="InterPro" id="IPR050482">
    <property type="entry name" value="Sensor_HK_TwoCompSys"/>
</dbReference>
<evidence type="ECO:0000256" key="6">
    <source>
        <dbReference type="ARBA" id="ARBA00022777"/>
    </source>
</evidence>
<gene>
    <name evidence="11" type="ORF">FOH10_21920</name>
</gene>
<dbReference type="GO" id="GO:0046983">
    <property type="term" value="F:protein dimerization activity"/>
    <property type="evidence" value="ECO:0007669"/>
    <property type="project" value="InterPro"/>
</dbReference>
<dbReference type="Proteomes" id="UP000317039">
    <property type="component" value="Chromosome"/>
</dbReference>
<feature type="transmembrane region" description="Helical" evidence="9">
    <location>
        <begin position="106"/>
        <end position="125"/>
    </location>
</feature>
<evidence type="ECO:0000256" key="9">
    <source>
        <dbReference type="SAM" id="Phobius"/>
    </source>
</evidence>
<dbReference type="GO" id="GO:0005524">
    <property type="term" value="F:ATP binding"/>
    <property type="evidence" value="ECO:0007669"/>
    <property type="project" value="UniProtKB-KW"/>
</dbReference>
<dbReference type="CDD" id="cd16917">
    <property type="entry name" value="HATPase_UhpB-NarQ-NarX-like"/>
    <property type="match status" value="1"/>
</dbReference>
<dbReference type="Pfam" id="PF07730">
    <property type="entry name" value="HisKA_3"/>
    <property type="match status" value="1"/>
</dbReference>
<feature type="transmembrane region" description="Helical" evidence="9">
    <location>
        <begin position="51"/>
        <end position="70"/>
    </location>
</feature>
<name>A0A516NPY1_9NOCA</name>
<sequence length="459" mass="49612">MNVTDATSRFAGAAWRDLRETARDSRVRARRFLRDPVREFQRNVEELPYDYPAATIMLLDVVLLVAATIAMIQRHGYFPSPLPLVAMGLTYVTGPLYAFFGMVPKPVMIGGLAMVATALFLVQPVENDISPLILILAAGEVAAITPALVSVPLTLVMLGQLAFFARIGHLDGALQYSAGVVCGWMTGRMLQYQSRFTRQERETQEVRTARAADEERGRIAREVHDVIAHSLSITLLHVTAARHALQTDRDVDEAVDALADAERLGRQAMADIRRTVGLLDQRPSRTTPEPGLDDIAELVGDFVRAGMAVDYELEGDPATVSAGLGLALYRIGQESLANIAKHAPGARARVRIVVDARGITVTVHNTLPAGVAARPGNGMGVRGMRQRAELLGGMLSAGPEAGGWQVRARIPLSGRPVDGCVVINAASTAEDSLKSMFHNMTRKLQEGRADSARESQEGV</sequence>
<keyword evidence="9" id="KW-0472">Membrane</keyword>
<reference evidence="11 12" key="1">
    <citation type="submission" date="2019-07" db="EMBL/GenBank/DDBJ databases">
        <title>Complete Genome Sequence and Methylome Analysis of Nocardia otitidis-caviarum NEB252.</title>
        <authorList>
            <person name="Fomenkov A."/>
            <person name="Anton B.P."/>
            <person name="Vincze T."/>
            <person name="Roberts R.J."/>
        </authorList>
    </citation>
    <scope>NUCLEOTIDE SEQUENCE [LARGE SCALE GENOMIC DNA]</scope>
    <source>
        <strain evidence="11 12">NEB252</strain>
    </source>
</reference>
<evidence type="ECO:0000256" key="3">
    <source>
        <dbReference type="ARBA" id="ARBA00022553"/>
    </source>
</evidence>
<evidence type="ECO:0000313" key="12">
    <source>
        <dbReference type="Proteomes" id="UP000317039"/>
    </source>
</evidence>
<dbReference type="EC" id="2.7.13.3" evidence="2"/>
<keyword evidence="7" id="KW-0067">ATP-binding</keyword>
<dbReference type="RefSeq" id="WP_143982141.1">
    <property type="nucleotide sequence ID" value="NZ_CP041695.1"/>
</dbReference>
<feature type="domain" description="Signal transduction histidine kinase subgroup 3 dimerisation and phosphoacceptor" evidence="10">
    <location>
        <begin position="215"/>
        <end position="280"/>
    </location>
</feature>